<dbReference type="EMBL" id="GGEC01092357">
    <property type="protein sequence ID" value="MBX72841.1"/>
    <property type="molecule type" value="Transcribed_RNA"/>
</dbReference>
<sequence length="92" mass="10687">MSNLSKLLKMLHRHFHPKSLALSYVFHYITLPKLLYILSFLLFLFCHCGLVQWVFSESKHSEASAYVVGTSYACALSRHCNYKSLTFKPRCL</sequence>
<feature type="transmembrane region" description="Helical" evidence="1">
    <location>
        <begin position="34"/>
        <end position="55"/>
    </location>
</feature>
<reference evidence="2" key="1">
    <citation type="submission" date="2018-02" db="EMBL/GenBank/DDBJ databases">
        <title>Rhizophora mucronata_Transcriptome.</title>
        <authorList>
            <person name="Meera S.P."/>
            <person name="Sreeshan A."/>
            <person name="Augustine A."/>
        </authorList>
    </citation>
    <scope>NUCLEOTIDE SEQUENCE</scope>
    <source>
        <tissue evidence="2">Leaf</tissue>
    </source>
</reference>
<evidence type="ECO:0000256" key="1">
    <source>
        <dbReference type="SAM" id="Phobius"/>
    </source>
</evidence>
<accession>A0A2P2R111</accession>
<proteinExistence type="predicted"/>
<name>A0A2P2R111_RHIMU</name>
<keyword evidence="1" id="KW-0812">Transmembrane</keyword>
<protein>
    <submittedName>
        <fullName evidence="2">Uncharacterized protein</fullName>
    </submittedName>
</protein>
<keyword evidence="1" id="KW-1133">Transmembrane helix</keyword>
<evidence type="ECO:0000313" key="2">
    <source>
        <dbReference type="EMBL" id="MBX72841.1"/>
    </source>
</evidence>
<dbReference type="AlphaFoldDB" id="A0A2P2R111"/>
<organism evidence="2">
    <name type="scientific">Rhizophora mucronata</name>
    <name type="common">Asiatic mangrove</name>
    <dbReference type="NCBI Taxonomy" id="61149"/>
    <lineage>
        <taxon>Eukaryota</taxon>
        <taxon>Viridiplantae</taxon>
        <taxon>Streptophyta</taxon>
        <taxon>Embryophyta</taxon>
        <taxon>Tracheophyta</taxon>
        <taxon>Spermatophyta</taxon>
        <taxon>Magnoliopsida</taxon>
        <taxon>eudicotyledons</taxon>
        <taxon>Gunneridae</taxon>
        <taxon>Pentapetalae</taxon>
        <taxon>rosids</taxon>
        <taxon>fabids</taxon>
        <taxon>Malpighiales</taxon>
        <taxon>Rhizophoraceae</taxon>
        <taxon>Rhizophora</taxon>
    </lineage>
</organism>
<keyword evidence="1" id="KW-0472">Membrane</keyword>